<dbReference type="Proteomes" id="UP000265515">
    <property type="component" value="Unassembled WGS sequence"/>
</dbReference>
<proteinExistence type="predicted"/>
<protein>
    <submittedName>
        <fullName evidence="2">Uncharacterized protein</fullName>
    </submittedName>
</protein>
<feature type="region of interest" description="Disordered" evidence="1">
    <location>
        <begin position="1"/>
        <end position="37"/>
    </location>
</feature>
<reference evidence="2 3" key="1">
    <citation type="journal article" date="2018" name="Cell">
        <title>The Chara Genome: Secondary Complexity and Implications for Plant Terrestrialization.</title>
        <authorList>
            <person name="Nishiyama T."/>
            <person name="Sakayama H."/>
            <person name="Vries J.D."/>
            <person name="Buschmann H."/>
            <person name="Saint-Marcoux D."/>
            <person name="Ullrich K.K."/>
            <person name="Haas F.B."/>
            <person name="Vanderstraeten L."/>
            <person name="Becker D."/>
            <person name="Lang D."/>
            <person name="Vosolsobe S."/>
            <person name="Rombauts S."/>
            <person name="Wilhelmsson P.K.I."/>
            <person name="Janitza P."/>
            <person name="Kern R."/>
            <person name="Heyl A."/>
            <person name="Rumpler F."/>
            <person name="Villalobos L.I.A.C."/>
            <person name="Clay J.M."/>
            <person name="Skokan R."/>
            <person name="Toyoda A."/>
            <person name="Suzuki Y."/>
            <person name="Kagoshima H."/>
            <person name="Schijlen E."/>
            <person name="Tajeshwar N."/>
            <person name="Catarino B."/>
            <person name="Hetherington A.J."/>
            <person name="Saltykova A."/>
            <person name="Bonnot C."/>
            <person name="Breuninger H."/>
            <person name="Symeonidi A."/>
            <person name="Radhakrishnan G.V."/>
            <person name="Van Nieuwerburgh F."/>
            <person name="Deforce D."/>
            <person name="Chang C."/>
            <person name="Karol K.G."/>
            <person name="Hedrich R."/>
            <person name="Ulvskov P."/>
            <person name="Glockner G."/>
            <person name="Delwiche C.F."/>
            <person name="Petrasek J."/>
            <person name="Van de Peer Y."/>
            <person name="Friml J."/>
            <person name="Beilby M."/>
            <person name="Dolan L."/>
            <person name="Kohara Y."/>
            <person name="Sugano S."/>
            <person name="Fujiyama A."/>
            <person name="Delaux P.-M."/>
            <person name="Quint M."/>
            <person name="TheiBen G."/>
            <person name="Hagemann M."/>
            <person name="Harholt J."/>
            <person name="Dunand C."/>
            <person name="Zachgo S."/>
            <person name="Langdale J."/>
            <person name="Maumus F."/>
            <person name="Straeten D.V.D."/>
            <person name="Gould S.B."/>
            <person name="Rensing S.A."/>
        </authorList>
    </citation>
    <scope>NUCLEOTIDE SEQUENCE [LARGE SCALE GENOMIC DNA]</scope>
    <source>
        <strain evidence="2 3">S276</strain>
    </source>
</reference>
<sequence length="414" mass="46579">MADSTSGQEGNNVDPSLSQPVSSQGSNAPVSESSFTSWLTDTPRMCVQEAEEPCFDDNINVPLSREERRHLKRLTCSNPSISWYTHSTGSSDRRWGYIDSQDNRVRRPRHSDSIYNNDPDDVNESDVDNDDGDDEDEDDNEDEDDDNDVDDEDDNDDDDDDDKEEDDEVEYKIDNENDMKGDKTCNRAPGRDSKDLCITLENAVIAGGGVPDVDMVPLAGPRVRRPAVRGGERVMRGRRVRNGGARHRDAGVGALGGHAGVVAMTSNDIRAAWPLAAQKVEAAARYVGLDDEIDAFLQILVGNDSLQPHPQRQQKERDYALQEHEHNPRVETIRMKRGPLVEDMALQPQPAVDMESRGKFVEHYVHERNERKTLASLDDTVAAWMTYEQARPIVKEPRGRTHNSWSKMPWESRI</sequence>
<organism evidence="2 3">
    <name type="scientific">Chara braunii</name>
    <name type="common">Braun's stonewort</name>
    <dbReference type="NCBI Taxonomy" id="69332"/>
    <lineage>
        <taxon>Eukaryota</taxon>
        <taxon>Viridiplantae</taxon>
        <taxon>Streptophyta</taxon>
        <taxon>Charophyceae</taxon>
        <taxon>Charales</taxon>
        <taxon>Characeae</taxon>
        <taxon>Chara</taxon>
    </lineage>
</organism>
<evidence type="ECO:0000313" key="3">
    <source>
        <dbReference type="Proteomes" id="UP000265515"/>
    </source>
</evidence>
<evidence type="ECO:0000313" key="2">
    <source>
        <dbReference type="EMBL" id="GBG61940.1"/>
    </source>
</evidence>
<feature type="compositionally biased region" description="Basic and acidic residues" evidence="1">
    <location>
        <begin position="170"/>
        <end position="193"/>
    </location>
</feature>
<keyword evidence="3" id="KW-1185">Reference proteome</keyword>
<gene>
    <name evidence="2" type="ORF">CBR_g26103</name>
</gene>
<evidence type="ECO:0000256" key="1">
    <source>
        <dbReference type="SAM" id="MobiDB-lite"/>
    </source>
</evidence>
<accession>A0A388JVX7</accession>
<name>A0A388JVX7_CHABU</name>
<dbReference type="AlphaFoldDB" id="A0A388JVX7"/>
<comment type="caution">
    <text evidence="2">The sequence shown here is derived from an EMBL/GenBank/DDBJ whole genome shotgun (WGS) entry which is preliminary data.</text>
</comment>
<dbReference type="Gramene" id="GBG61940">
    <property type="protein sequence ID" value="GBG61940"/>
    <property type="gene ID" value="CBR_g26103"/>
</dbReference>
<feature type="region of interest" description="Disordered" evidence="1">
    <location>
        <begin position="103"/>
        <end position="193"/>
    </location>
</feature>
<feature type="compositionally biased region" description="Acidic residues" evidence="1">
    <location>
        <begin position="118"/>
        <end position="169"/>
    </location>
</feature>
<dbReference type="EMBL" id="BFEA01000024">
    <property type="protein sequence ID" value="GBG61940.1"/>
    <property type="molecule type" value="Genomic_DNA"/>
</dbReference>